<dbReference type="SUPFAM" id="SSF58038">
    <property type="entry name" value="SNARE fusion complex"/>
    <property type="match status" value="1"/>
</dbReference>
<dbReference type="PANTHER" id="PTHR45806">
    <property type="entry name" value="SYNAPTOBREVIN HOMOLOG YKT6"/>
    <property type="match status" value="1"/>
</dbReference>
<keyword evidence="6" id="KW-0564">Palmitate</keyword>
<organism evidence="13 14">
    <name type="scientific">Fomitopsis schrenkii</name>
    <name type="common">Brown rot fungus</name>
    <dbReference type="NCBI Taxonomy" id="2126942"/>
    <lineage>
        <taxon>Eukaryota</taxon>
        <taxon>Fungi</taxon>
        <taxon>Dikarya</taxon>
        <taxon>Basidiomycota</taxon>
        <taxon>Agaricomycotina</taxon>
        <taxon>Agaricomycetes</taxon>
        <taxon>Polyporales</taxon>
        <taxon>Fomitopsis</taxon>
    </lineage>
</organism>
<comment type="similarity">
    <text evidence="2">Belongs to the synaptobrevin family.</text>
</comment>
<keyword evidence="8" id="KW-0636">Prenylation</keyword>
<protein>
    <recommendedName>
        <fullName evidence="9">Synaptobrevin homolog YKT6</fullName>
    </recommendedName>
</protein>
<dbReference type="Pfam" id="PF00957">
    <property type="entry name" value="Synaptobrevin"/>
    <property type="match status" value="1"/>
</dbReference>
<dbReference type="EMBL" id="KE504179">
    <property type="protein sequence ID" value="EPS97160.1"/>
    <property type="molecule type" value="Genomic_DNA"/>
</dbReference>
<dbReference type="InParanoid" id="S8F639"/>
<evidence type="ECO:0000256" key="8">
    <source>
        <dbReference type="ARBA" id="ARBA00023289"/>
    </source>
</evidence>
<keyword evidence="7" id="KW-0449">Lipoprotein</keyword>
<reference evidence="13 14" key="1">
    <citation type="journal article" date="2012" name="Science">
        <title>The Paleozoic origin of enzymatic lignin decomposition reconstructed from 31 fungal genomes.</title>
        <authorList>
            <person name="Floudas D."/>
            <person name="Binder M."/>
            <person name="Riley R."/>
            <person name="Barry K."/>
            <person name="Blanchette R.A."/>
            <person name="Henrissat B."/>
            <person name="Martinez A.T."/>
            <person name="Otillar R."/>
            <person name="Spatafora J.W."/>
            <person name="Yadav J.S."/>
            <person name="Aerts A."/>
            <person name="Benoit I."/>
            <person name="Boyd A."/>
            <person name="Carlson A."/>
            <person name="Copeland A."/>
            <person name="Coutinho P.M."/>
            <person name="de Vries R.P."/>
            <person name="Ferreira P."/>
            <person name="Findley K."/>
            <person name="Foster B."/>
            <person name="Gaskell J."/>
            <person name="Glotzer D."/>
            <person name="Gorecki P."/>
            <person name="Heitman J."/>
            <person name="Hesse C."/>
            <person name="Hori C."/>
            <person name="Igarashi K."/>
            <person name="Jurgens J.A."/>
            <person name="Kallen N."/>
            <person name="Kersten P."/>
            <person name="Kohler A."/>
            <person name="Kuees U."/>
            <person name="Kumar T.K.A."/>
            <person name="Kuo A."/>
            <person name="LaButti K."/>
            <person name="Larrondo L.F."/>
            <person name="Lindquist E."/>
            <person name="Ling A."/>
            <person name="Lombard V."/>
            <person name="Lucas S."/>
            <person name="Lundell T."/>
            <person name="Martin R."/>
            <person name="McLaughlin D.J."/>
            <person name="Morgenstern I."/>
            <person name="Morin E."/>
            <person name="Murat C."/>
            <person name="Nagy L.G."/>
            <person name="Nolan M."/>
            <person name="Ohm R.A."/>
            <person name="Patyshakuliyeva A."/>
            <person name="Rokas A."/>
            <person name="Ruiz-Duenas F.J."/>
            <person name="Sabat G."/>
            <person name="Salamov A."/>
            <person name="Samejima M."/>
            <person name="Schmutz J."/>
            <person name="Slot J.C."/>
            <person name="St John F."/>
            <person name="Stenlid J."/>
            <person name="Sun H."/>
            <person name="Sun S."/>
            <person name="Syed K."/>
            <person name="Tsang A."/>
            <person name="Wiebenga A."/>
            <person name="Young D."/>
            <person name="Pisabarro A."/>
            <person name="Eastwood D.C."/>
            <person name="Martin F."/>
            <person name="Cullen D."/>
            <person name="Grigoriev I.V."/>
            <person name="Hibbett D.S."/>
        </authorList>
    </citation>
    <scope>NUCLEOTIDE SEQUENCE</scope>
    <source>
        <strain evidence="14">FP-58527</strain>
    </source>
</reference>
<dbReference type="SUPFAM" id="SSF64356">
    <property type="entry name" value="SNARE-like"/>
    <property type="match status" value="1"/>
</dbReference>
<dbReference type="InterPro" id="IPR001388">
    <property type="entry name" value="Synaptobrevin-like"/>
</dbReference>
<dbReference type="STRING" id="743788.S8F639"/>
<dbReference type="SMART" id="SM01270">
    <property type="entry name" value="Longin"/>
    <property type="match status" value="1"/>
</dbReference>
<dbReference type="PRINTS" id="PR00219">
    <property type="entry name" value="SYNAPTOBREVN"/>
</dbReference>
<dbReference type="OrthoDB" id="27923at2759"/>
<evidence type="ECO:0000256" key="10">
    <source>
        <dbReference type="PROSITE-ProRule" id="PRU00290"/>
    </source>
</evidence>
<evidence type="ECO:0000256" key="5">
    <source>
        <dbReference type="ARBA" id="ARBA00023136"/>
    </source>
</evidence>
<dbReference type="PANTHER" id="PTHR45806:SF1">
    <property type="entry name" value="SYNAPTOBREVIN HOMOLOG YKT6"/>
    <property type="match status" value="1"/>
</dbReference>
<dbReference type="FunFam" id="1.20.5.110:FF:000020">
    <property type="entry name" value="synaptobrevin homolog YKT6"/>
    <property type="match status" value="1"/>
</dbReference>
<proteinExistence type="inferred from homology"/>
<dbReference type="FunCoup" id="S8F639">
    <property type="interactions" value="759"/>
</dbReference>
<dbReference type="eggNOG" id="KOG0861">
    <property type="taxonomic scope" value="Eukaryota"/>
</dbReference>
<feature type="domain" description="V-SNARE coiled-coil homology" evidence="12">
    <location>
        <begin position="139"/>
        <end position="199"/>
    </location>
</feature>
<dbReference type="InterPro" id="IPR010908">
    <property type="entry name" value="Longin_dom"/>
</dbReference>
<evidence type="ECO:0000256" key="4">
    <source>
        <dbReference type="ARBA" id="ARBA00022481"/>
    </source>
</evidence>
<dbReference type="Gene3D" id="3.30.450.50">
    <property type="entry name" value="Longin domain"/>
    <property type="match status" value="1"/>
</dbReference>
<dbReference type="InterPro" id="IPR042855">
    <property type="entry name" value="V_SNARE_CC"/>
</dbReference>
<evidence type="ECO:0000256" key="6">
    <source>
        <dbReference type="ARBA" id="ARBA00023139"/>
    </source>
</evidence>
<dbReference type="Gene3D" id="1.20.5.110">
    <property type="match status" value="1"/>
</dbReference>
<gene>
    <name evidence="13" type="ORF">FOMPIDRAFT_1025152</name>
</gene>
<dbReference type="PROSITE" id="PS50892">
    <property type="entry name" value="V_SNARE"/>
    <property type="match status" value="1"/>
</dbReference>
<dbReference type="PROSITE" id="PS50859">
    <property type="entry name" value="LONGIN"/>
    <property type="match status" value="1"/>
</dbReference>
<dbReference type="InterPro" id="IPR011012">
    <property type="entry name" value="Longin-like_dom_sf"/>
</dbReference>
<dbReference type="GO" id="GO:0005794">
    <property type="term" value="C:Golgi apparatus"/>
    <property type="evidence" value="ECO:0007669"/>
    <property type="project" value="TreeGrafter"/>
</dbReference>
<dbReference type="CDD" id="cd15867">
    <property type="entry name" value="R-SNARE_YKT6"/>
    <property type="match status" value="1"/>
</dbReference>
<keyword evidence="4" id="KW-0488">Methylation</keyword>
<comment type="subcellular location">
    <subcellularLocation>
        <location evidence="1">Cell membrane</location>
        <topology evidence="1">Lipid-anchor</topology>
        <orientation evidence="1">Cytoplasmic side</orientation>
    </subcellularLocation>
</comment>
<dbReference type="InterPro" id="IPR045848">
    <property type="entry name" value="R-SNARE_YKT6"/>
</dbReference>
<evidence type="ECO:0000256" key="2">
    <source>
        <dbReference type="ARBA" id="ARBA00008025"/>
    </source>
</evidence>
<dbReference type="GO" id="GO:0005886">
    <property type="term" value="C:plasma membrane"/>
    <property type="evidence" value="ECO:0007669"/>
    <property type="project" value="UniProtKB-SubCell"/>
</dbReference>
<evidence type="ECO:0000313" key="13">
    <source>
        <dbReference type="EMBL" id="EPS97160.1"/>
    </source>
</evidence>
<dbReference type="CDD" id="cd14824">
    <property type="entry name" value="Longin"/>
    <property type="match status" value="1"/>
</dbReference>
<keyword evidence="14" id="KW-1185">Reference proteome</keyword>
<evidence type="ECO:0000313" key="14">
    <source>
        <dbReference type="Proteomes" id="UP000015241"/>
    </source>
</evidence>
<dbReference type="GO" id="GO:0005484">
    <property type="term" value="F:SNAP receptor activity"/>
    <property type="evidence" value="ECO:0007669"/>
    <property type="project" value="TreeGrafter"/>
</dbReference>
<evidence type="ECO:0000256" key="1">
    <source>
        <dbReference type="ARBA" id="ARBA00004342"/>
    </source>
</evidence>
<evidence type="ECO:0000259" key="11">
    <source>
        <dbReference type="PROSITE" id="PS50859"/>
    </source>
</evidence>
<evidence type="ECO:0000256" key="9">
    <source>
        <dbReference type="ARBA" id="ARBA00026133"/>
    </source>
</evidence>
<feature type="domain" description="Longin" evidence="11">
    <location>
        <begin position="7"/>
        <end position="128"/>
    </location>
</feature>
<keyword evidence="10" id="KW-0175">Coiled coil</keyword>
<sequence length="199" mass="22167">MKIYALSVIQVPPGKASTTLSSATDLSSFSFYQRPSVGEFMQFFSKTIAERTPQGQRQSVQENQYTAHVYNRGGAEQLAGVIITDHEYPVRPAFSLLTKLLDDFIAKVPVASYASPAAISFPEANSYIAKYQDPRQADAIMKVQQELDETKIILHKTIESVLERGEKINDLVDRSNALSMQSKAFYKTAKKQNSCCVVM</sequence>
<dbReference type="GO" id="GO:0006888">
    <property type="term" value="P:endoplasmic reticulum to Golgi vesicle-mediated transport"/>
    <property type="evidence" value="ECO:0007669"/>
    <property type="project" value="TreeGrafter"/>
</dbReference>
<dbReference type="Proteomes" id="UP000015241">
    <property type="component" value="Unassembled WGS sequence"/>
</dbReference>
<keyword evidence="5" id="KW-0472">Membrane</keyword>
<name>S8F639_FOMSC</name>
<evidence type="ECO:0000256" key="3">
    <source>
        <dbReference type="ARBA" id="ARBA00022475"/>
    </source>
</evidence>
<keyword evidence="3" id="KW-1003">Cell membrane</keyword>
<accession>S8F639</accession>
<evidence type="ECO:0000256" key="7">
    <source>
        <dbReference type="ARBA" id="ARBA00023288"/>
    </source>
</evidence>
<dbReference type="Pfam" id="PF13774">
    <property type="entry name" value="Longin"/>
    <property type="match status" value="1"/>
</dbReference>
<dbReference type="HOGENOM" id="CLU_074848_2_1_1"/>
<evidence type="ECO:0000259" key="12">
    <source>
        <dbReference type="PROSITE" id="PS50892"/>
    </source>
</evidence>
<dbReference type="AlphaFoldDB" id="S8F639"/>